<dbReference type="InterPro" id="IPR039977">
    <property type="entry name" value="Suv4-20/Set9"/>
</dbReference>
<dbReference type="PANTHER" id="PTHR12977">
    <property type="entry name" value="SUPPRESSOR OF VARIEGATION 4-20-RELATED"/>
    <property type="match status" value="1"/>
</dbReference>
<organism evidence="11 12">
    <name type="scientific">Bugula neritina</name>
    <name type="common">Brown bryozoan</name>
    <name type="synonym">Sertularia neritina</name>
    <dbReference type="NCBI Taxonomy" id="10212"/>
    <lineage>
        <taxon>Eukaryota</taxon>
        <taxon>Metazoa</taxon>
        <taxon>Spiralia</taxon>
        <taxon>Lophotrochozoa</taxon>
        <taxon>Bryozoa</taxon>
        <taxon>Gymnolaemata</taxon>
        <taxon>Cheilostomatida</taxon>
        <taxon>Flustrina</taxon>
        <taxon>Buguloidea</taxon>
        <taxon>Bugulidae</taxon>
        <taxon>Bugula</taxon>
    </lineage>
</organism>
<dbReference type="GO" id="GO:0042799">
    <property type="term" value="F:histone H4K20 methyltransferase activity"/>
    <property type="evidence" value="ECO:0007669"/>
    <property type="project" value="TreeGrafter"/>
</dbReference>
<evidence type="ECO:0000256" key="8">
    <source>
        <dbReference type="ARBA" id="ARBA00023242"/>
    </source>
</evidence>
<keyword evidence="12" id="KW-1185">Reference proteome</keyword>
<evidence type="ECO:0000256" key="4">
    <source>
        <dbReference type="ARBA" id="ARBA00022603"/>
    </source>
</evidence>
<keyword evidence="7" id="KW-0156">Chromatin regulator</keyword>
<protein>
    <submittedName>
        <fullName evidence="11">SUV420H1</fullName>
    </submittedName>
</protein>
<evidence type="ECO:0000256" key="5">
    <source>
        <dbReference type="ARBA" id="ARBA00022679"/>
    </source>
</evidence>
<sequence>MNARELCDFDDLCTSLIIDPFLNFTTHKMNTRFRPVKGKQEEWKAIVEKYRINQDIDMAINEFLSNEWVKAQFQKKNSRQLQLFKEHVSFIFYFCLRMIYSNTLFNFSRNFTSVFYVCYFRPFSVIRWKEMLVVGSAPRKIGLEMRRSLLVGCIAELTKEEEAQILRPGKNDFSVMYSCRKNCAQLWLGPASFINHDCKPNCKFVPTGRDTACVIALRDIDIGDEITVTMAMISWRWKQSLRCTGKFKPASPIKLKSKNGYSLRHTEMRLKHVNSSSDIKDSDVVEPKQTADVKPVSQVQPTENVAPVKSEADTVLSVKSSTRLKQSARNKLIDSPSRSDSWNKRSQNLHKKAHLLTKSELKARGITRYDAELLLAQGYPLPQIKSERVISRHPIGAPSTRSSVHSRSSCSSSTTTTADPCDVTKHSDSNSSTEPHVSHLHQRAQKVPKLKIRKSRLSDTETDSSVTGADTPQPLYEVLAREVDTQAEVLSDSRLLLEDDSSRSTIFSQDDVSSQSSIEDFFTDHIDYNQIVSHRNIKRIRLKFDGKVDIVNLEPV</sequence>
<evidence type="ECO:0000256" key="3">
    <source>
        <dbReference type="ARBA" id="ARBA00022454"/>
    </source>
</evidence>
<evidence type="ECO:0000256" key="1">
    <source>
        <dbReference type="ARBA" id="ARBA00004123"/>
    </source>
</evidence>
<dbReference type="InterPro" id="IPR046341">
    <property type="entry name" value="SET_dom_sf"/>
</dbReference>
<dbReference type="GO" id="GO:0005634">
    <property type="term" value="C:nucleus"/>
    <property type="evidence" value="ECO:0007669"/>
    <property type="project" value="UniProtKB-SubCell"/>
</dbReference>
<feature type="compositionally biased region" description="Polar residues" evidence="9">
    <location>
        <begin position="336"/>
        <end position="346"/>
    </location>
</feature>
<proteinExistence type="predicted"/>
<evidence type="ECO:0000256" key="9">
    <source>
        <dbReference type="SAM" id="MobiDB-lite"/>
    </source>
</evidence>
<dbReference type="PROSITE" id="PS50280">
    <property type="entry name" value="SET"/>
    <property type="match status" value="1"/>
</dbReference>
<comment type="subcellular location">
    <subcellularLocation>
        <location evidence="2">Chromosome</location>
    </subcellularLocation>
    <subcellularLocation>
        <location evidence="1">Nucleus</location>
    </subcellularLocation>
</comment>
<dbReference type="PANTHER" id="PTHR12977:SF4">
    <property type="entry name" value="HISTONE-LYSINE N-METHYLTRANSFERASE KMT5B"/>
    <property type="match status" value="1"/>
</dbReference>
<keyword evidence="4" id="KW-0489">Methyltransferase</keyword>
<dbReference type="OrthoDB" id="6627536at2759"/>
<dbReference type="Pfam" id="PF00856">
    <property type="entry name" value="SET"/>
    <property type="match status" value="1"/>
</dbReference>
<feature type="compositionally biased region" description="Basic residues" evidence="9">
    <location>
        <begin position="438"/>
        <end position="455"/>
    </location>
</feature>
<dbReference type="AlphaFoldDB" id="A0A7J7JTE7"/>
<dbReference type="FunFam" id="1.10.10.1700:FF:000001">
    <property type="entry name" value="Histone-lysine N-methyltransferase"/>
    <property type="match status" value="1"/>
</dbReference>
<evidence type="ECO:0000313" key="12">
    <source>
        <dbReference type="Proteomes" id="UP000593567"/>
    </source>
</evidence>
<dbReference type="InterPro" id="IPR041938">
    <property type="entry name" value="Hist-Lys_N-MTase_N"/>
</dbReference>
<dbReference type="Gene3D" id="2.170.270.10">
    <property type="entry name" value="SET domain"/>
    <property type="match status" value="1"/>
</dbReference>
<feature type="region of interest" description="Disordered" evidence="9">
    <location>
        <begin position="327"/>
        <end position="346"/>
    </location>
</feature>
<dbReference type="InterPro" id="IPR001214">
    <property type="entry name" value="SET_dom"/>
</dbReference>
<reference evidence="11" key="1">
    <citation type="submission" date="2020-06" db="EMBL/GenBank/DDBJ databases">
        <title>Draft genome of Bugula neritina, a colonial animal packing powerful symbionts and potential medicines.</title>
        <authorList>
            <person name="Rayko M."/>
        </authorList>
    </citation>
    <scope>NUCLEOTIDE SEQUENCE [LARGE SCALE GENOMIC DNA]</scope>
    <source>
        <strain evidence="11">Kwan_BN1</strain>
    </source>
</reference>
<dbReference type="SUPFAM" id="SSF82199">
    <property type="entry name" value="SET domain"/>
    <property type="match status" value="1"/>
</dbReference>
<evidence type="ECO:0000256" key="6">
    <source>
        <dbReference type="ARBA" id="ARBA00022691"/>
    </source>
</evidence>
<evidence type="ECO:0000256" key="2">
    <source>
        <dbReference type="ARBA" id="ARBA00004286"/>
    </source>
</evidence>
<keyword evidence="3" id="KW-0158">Chromosome</keyword>
<dbReference type="GO" id="GO:0032259">
    <property type="term" value="P:methylation"/>
    <property type="evidence" value="ECO:0007669"/>
    <property type="project" value="UniProtKB-KW"/>
</dbReference>
<accession>A0A7J7JTE7</accession>
<evidence type="ECO:0000256" key="7">
    <source>
        <dbReference type="ARBA" id="ARBA00022853"/>
    </source>
</evidence>
<dbReference type="Proteomes" id="UP000593567">
    <property type="component" value="Unassembled WGS sequence"/>
</dbReference>
<comment type="caution">
    <text evidence="11">The sequence shown here is derived from an EMBL/GenBank/DDBJ whole genome shotgun (WGS) entry which is preliminary data.</text>
</comment>
<feature type="region of interest" description="Disordered" evidence="9">
    <location>
        <begin position="394"/>
        <end position="471"/>
    </location>
</feature>
<dbReference type="GO" id="GO:0005694">
    <property type="term" value="C:chromosome"/>
    <property type="evidence" value="ECO:0007669"/>
    <property type="project" value="UniProtKB-SubCell"/>
</dbReference>
<feature type="region of interest" description="Disordered" evidence="9">
    <location>
        <begin position="272"/>
        <end position="310"/>
    </location>
</feature>
<feature type="compositionally biased region" description="Low complexity" evidence="9">
    <location>
        <begin position="399"/>
        <end position="417"/>
    </location>
</feature>
<evidence type="ECO:0000313" key="11">
    <source>
        <dbReference type="EMBL" id="KAF6029639.1"/>
    </source>
</evidence>
<dbReference type="EMBL" id="VXIV02001799">
    <property type="protein sequence ID" value="KAF6029639.1"/>
    <property type="molecule type" value="Genomic_DNA"/>
</dbReference>
<keyword evidence="5" id="KW-0808">Transferase</keyword>
<feature type="compositionally biased region" description="Basic and acidic residues" evidence="9">
    <location>
        <begin position="278"/>
        <end position="291"/>
    </location>
</feature>
<evidence type="ECO:0000259" key="10">
    <source>
        <dbReference type="PROSITE" id="PS50280"/>
    </source>
</evidence>
<dbReference type="Gene3D" id="1.10.10.1700">
    <property type="entry name" value="Histone-lysine N-methyltransferase"/>
    <property type="match status" value="1"/>
</dbReference>
<keyword evidence="6" id="KW-0949">S-adenosyl-L-methionine</keyword>
<name>A0A7J7JTE7_BUGNE</name>
<gene>
    <name evidence="11" type="ORF">EB796_012048</name>
</gene>
<feature type="domain" description="SET" evidence="10">
    <location>
        <begin position="113"/>
        <end position="231"/>
    </location>
</feature>
<keyword evidence="8" id="KW-0539">Nucleus</keyword>